<dbReference type="RefSeq" id="WP_123742562.1">
    <property type="nucleotide sequence ID" value="NZ_RJKM01000001.1"/>
</dbReference>
<comment type="caution">
    <text evidence="1">The sequence shown here is derived from an EMBL/GenBank/DDBJ whole genome shotgun (WGS) entry which is preliminary data.</text>
</comment>
<proteinExistence type="predicted"/>
<keyword evidence="2" id="KW-1185">Reference proteome</keyword>
<evidence type="ECO:0000313" key="2">
    <source>
        <dbReference type="Proteomes" id="UP000268727"/>
    </source>
</evidence>
<dbReference type="Proteomes" id="UP000268727">
    <property type="component" value="Unassembled WGS sequence"/>
</dbReference>
<sequence>MTEPWLLEIRVFKLKPGTRAEFDRISRDGTIPLMRRIGITVLSFGPSPLDEDEWQLVRAFPGLDERVRLAGSLYEHPEWAEYGDPVGEMMADYSTALLPVPESTVKLLSEPGAFA</sequence>
<organism evidence="1 2">
    <name type="scientific">Saccharothrix texasensis</name>
    <dbReference type="NCBI Taxonomy" id="103734"/>
    <lineage>
        <taxon>Bacteria</taxon>
        <taxon>Bacillati</taxon>
        <taxon>Actinomycetota</taxon>
        <taxon>Actinomycetes</taxon>
        <taxon>Pseudonocardiales</taxon>
        <taxon>Pseudonocardiaceae</taxon>
        <taxon>Saccharothrix</taxon>
    </lineage>
</organism>
<evidence type="ECO:0000313" key="1">
    <source>
        <dbReference type="EMBL" id="ROP36610.1"/>
    </source>
</evidence>
<reference evidence="1 2" key="1">
    <citation type="submission" date="2018-11" db="EMBL/GenBank/DDBJ databases">
        <title>Sequencing the genomes of 1000 actinobacteria strains.</title>
        <authorList>
            <person name="Klenk H.-P."/>
        </authorList>
    </citation>
    <scope>NUCLEOTIDE SEQUENCE [LARGE SCALE GENOMIC DNA]</scope>
    <source>
        <strain evidence="1 2">DSM 44231</strain>
    </source>
</reference>
<dbReference type="EMBL" id="RJKM01000001">
    <property type="protein sequence ID" value="ROP36610.1"/>
    <property type="molecule type" value="Genomic_DNA"/>
</dbReference>
<protein>
    <submittedName>
        <fullName evidence="1">NIPSNAP protein</fullName>
    </submittedName>
</protein>
<dbReference type="OrthoDB" id="9809695at2"/>
<dbReference type="AlphaFoldDB" id="A0A3N1H286"/>
<dbReference type="SUPFAM" id="SSF54909">
    <property type="entry name" value="Dimeric alpha+beta barrel"/>
    <property type="match status" value="1"/>
</dbReference>
<accession>A0A3N1H286</accession>
<dbReference type="Gene3D" id="3.30.70.100">
    <property type="match status" value="1"/>
</dbReference>
<name>A0A3N1H286_9PSEU</name>
<gene>
    <name evidence="1" type="ORF">EDD40_1884</name>
</gene>
<dbReference type="InterPro" id="IPR011008">
    <property type="entry name" value="Dimeric_a/b-barrel"/>
</dbReference>